<name>V4NLV1_9CAUL</name>
<dbReference type="AlphaFoldDB" id="V4NLV1"/>
<dbReference type="PATRIC" id="fig|1121022.4.peg.4256"/>
<evidence type="ECO:0000313" key="1">
    <source>
        <dbReference type="EMBL" id="ESQ82787.1"/>
    </source>
</evidence>
<keyword evidence="2" id="KW-1185">Reference proteome</keyword>
<proteinExistence type="predicted"/>
<comment type="caution">
    <text evidence="1">The sequence shown here is derived from an EMBL/GenBank/DDBJ whole genome shotgun (WGS) entry which is preliminary data.</text>
</comment>
<reference evidence="1 2" key="1">
    <citation type="journal article" date="2014" name="Nature">
        <title>Sequential evolution of bacterial morphology by co-option of a developmental regulator.</title>
        <authorList>
            <person name="Jiang C."/>
            <person name="Brown P.J."/>
            <person name="Ducret A."/>
            <person name="Brun Y.V."/>
        </authorList>
    </citation>
    <scope>NUCLEOTIDE SEQUENCE [LARGE SCALE GENOMIC DNA]</scope>
    <source>
        <strain evidence="1 2">DSM 16100</strain>
    </source>
</reference>
<evidence type="ECO:0000313" key="2">
    <source>
        <dbReference type="Proteomes" id="UP000017837"/>
    </source>
</evidence>
<organism evidence="1 2">
    <name type="scientific">Asticcacaulis benevestitus DSM 16100 = ATCC BAA-896</name>
    <dbReference type="NCBI Taxonomy" id="1121022"/>
    <lineage>
        <taxon>Bacteria</taxon>
        <taxon>Pseudomonadati</taxon>
        <taxon>Pseudomonadota</taxon>
        <taxon>Alphaproteobacteria</taxon>
        <taxon>Caulobacterales</taxon>
        <taxon>Caulobacteraceae</taxon>
        <taxon>Asticcacaulis</taxon>
    </lineage>
</organism>
<accession>V4NLV1</accession>
<gene>
    <name evidence="1" type="ORF">ABENE_20775</name>
</gene>
<dbReference type="EMBL" id="AWGB01000074">
    <property type="protein sequence ID" value="ESQ82787.1"/>
    <property type="molecule type" value="Genomic_DNA"/>
</dbReference>
<protein>
    <submittedName>
        <fullName evidence="1">Uncharacterized protein</fullName>
    </submittedName>
</protein>
<dbReference type="Proteomes" id="UP000017837">
    <property type="component" value="Unassembled WGS sequence"/>
</dbReference>
<sequence length="77" mass="8376">MAHSPNGWGGFRARAAVIWHRDLFGPVLACGDLAARFHGDSENKRAVVKPGLIDVLAEVVDLDEYTSLRVPSLFKSA</sequence>